<dbReference type="AlphaFoldDB" id="W0EVD8"/>
<protein>
    <submittedName>
        <fullName evidence="1">Uncharacterized protein</fullName>
    </submittedName>
</protein>
<dbReference type="STRING" id="880074.BARVI_00300"/>
<name>W0EVD8_9BACT</name>
<proteinExistence type="predicted"/>
<reference evidence="1 2" key="1">
    <citation type="submission" date="2013-12" db="EMBL/GenBank/DDBJ databases">
        <authorList>
            <consortium name="DOE Joint Genome Institute"/>
            <person name="Eisen J."/>
            <person name="Huntemann M."/>
            <person name="Han J."/>
            <person name="Chen A."/>
            <person name="Kyrpides N."/>
            <person name="Mavromatis K."/>
            <person name="Markowitz V."/>
            <person name="Palaniappan K."/>
            <person name="Ivanova N."/>
            <person name="Schaumberg A."/>
            <person name="Pati A."/>
            <person name="Liolios K."/>
            <person name="Nordberg H.P."/>
            <person name="Cantor M.N."/>
            <person name="Hua S.X."/>
            <person name="Woyke T."/>
        </authorList>
    </citation>
    <scope>NUCLEOTIDE SEQUENCE [LARGE SCALE GENOMIC DNA]</scope>
    <source>
        <strain evidence="2">DSM 18177</strain>
    </source>
</reference>
<organism evidence="1 2">
    <name type="scientific">Barnesiella viscericola DSM 18177</name>
    <dbReference type="NCBI Taxonomy" id="880074"/>
    <lineage>
        <taxon>Bacteria</taxon>
        <taxon>Pseudomonadati</taxon>
        <taxon>Bacteroidota</taxon>
        <taxon>Bacteroidia</taxon>
        <taxon>Bacteroidales</taxon>
        <taxon>Barnesiellaceae</taxon>
        <taxon>Barnesiella</taxon>
    </lineage>
</organism>
<evidence type="ECO:0000313" key="1">
    <source>
        <dbReference type="EMBL" id="AHF13523.1"/>
    </source>
</evidence>
<accession>W0EVD8</accession>
<sequence length="51" mass="6033">MVERDVVNAFVANLLYNVVKSKRLFLKMDNLQINYQNVCIFESCYLFLQAN</sequence>
<gene>
    <name evidence="1" type="ORF">BARVI_00300</name>
</gene>
<dbReference type="KEGG" id="bvs:BARVI_00300"/>
<dbReference type="HOGENOM" id="CLU_3096022_0_0_10"/>
<evidence type="ECO:0000313" key="2">
    <source>
        <dbReference type="Proteomes" id="UP000018901"/>
    </source>
</evidence>
<dbReference type="Proteomes" id="UP000018901">
    <property type="component" value="Chromosome"/>
</dbReference>
<keyword evidence="2" id="KW-1185">Reference proteome</keyword>
<dbReference type="EMBL" id="CP007034">
    <property type="protein sequence ID" value="AHF13523.1"/>
    <property type="molecule type" value="Genomic_DNA"/>
</dbReference>